<evidence type="ECO:0000259" key="4">
    <source>
        <dbReference type="PROSITE" id="PS50987"/>
    </source>
</evidence>
<dbReference type="Gene3D" id="1.10.10.10">
    <property type="entry name" value="Winged helix-like DNA-binding domain superfamily/Winged helix DNA-binding domain"/>
    <property type="match status" value="1"/>
</dbReference>
<keyword evidence="2" id="KW-0238">DNA-binding</keyword>
<accession>A0ABM8YP37</accession>
<dbReference type="EMBL" id="CAKJTJ010000011">
    <property type="protein sequence ID" value="CAG9621511.1"/>
    <property type="molecule type" value="Genomic_DNA"/>
</dbReference>
<dbReference type="InterPro" id="IPR051081">
    <property type="entry name" value="HTH_MetalResp_TranReg"/>
</dbReference>
<keyword evidence="6" id="KW-1185">Reference proteome</keyword>
<feature type="domain" description="HTH arsR-type" evidence="4">
    <location>
        <begin position="256"/>
        <end position="343"/>
    </location>
</feature>
<dbReference type="InterPro" id="IPR036388">
    <property type="entry name" value="WH-like_DNA-bd_sf"/>
</dbReference>
<dbReference type="RefSeq" id="WP_230501400.1">
    <property type="nucleotide sequence ID" value="NZ_CAKJTJ010000011.1"/>
</dbReference>
<evidence type="ECO:0000313" key="6">
    <source>
        <dbReference type="Proteomes" id="UP000789833"/>
    </source>
</evidence>
<gene>
    <name evidence="5" type="ORF">BACCIP111883_02284</name>
</gene>
<protein>
    <recommendedName>
        <fullName evidence="4">HTH arsR-type domain-containing protein</fullName>
    </recommendedName>
</protein>
<dbReference type="InterPro" id="IPR036390">
    <property type="entry name" value="WH_DNA-bd_sf"/>
</dbReference>
<reference evidence="5 6" key="1">
    <citation type="submission" date="2021-10" db="EMBL/GenBank/DDBJ databases">
        <authorList>
            <person name="Criscuolo A."/>
        </authorList>
    </citation>
    <scope>NUCLEOTIDE SEQUENCE [LARGE SCALE GENOMIC DNA]</scope>
    <source>
        <strain evidence="6">CIP 111883</strain>
    </source>
</reference>
<dbReference type="PRINTS" id="PR00778">
    <property type="entry name" value="HTHARSR"/>
</dbReference>
<dbReference type="Pfam" id="PF01022">
    <property type="entry name" value="HTH_5"/>
    <property type="match status" value="1"/>
</dbReference>
<dbReference type="PANTHER" id="PTHR33154:SF18">
    <property type="entry name" value="ARSENICAL RESISTANCE OPERON REPRESSOR"/>
    <property type="match status" value="1"/>
</dbReference>
<name>A0ABM8YP37_9BACI</name>
<dbReference type="InterPro" id="IPR001845">
    <property type="entry name" value="HTH_ArsR_DNA-bd_dom"/>
</dbReference>
<keyword evidence="3" id="KW-0804">Transcription</keyword>
<evidence type="ECO:0000256" key="2">
    <source>
        <dbReference type="ARBA" id="ARBA00023125"/>
    </source>
</evidence>
<proteinExistence type="predicted"/>
<evidence type="ECO:0000256" key="3">
    <source>
        <dbReference type="ARBA" id="ARBA00023163"/>
    </source>
</evidence>
<comment type="caution">
    <text evidence="5">The sequence shown here is derived from an EMBL/GenBank/DDBJ whole genome shotgun (WGS) entry which is preliminary data.</text>
</comment>
<dbReference type="SUPFAM" id="SSF46785">
    <property type="entry name" value="Winged helix' DNA-binding domain"/>
    <property type="match status" value="1"/>
</dbReference>
<organism evidence="5 6">
    <name type="scientific">Sutcliffiella rhizosphaerae</name>
    <dbReference type="NCBI Taxonomy" id="2880967"/>
    <lineage>
        <taxon>Bacteria</taxon>
        <taxon>Bacillati</taxon>
        <taxon>Bacillota</taxon>
        <taxon>Bacilli</taxon>
        <taxon>Bacillales</taxon>
        <taxon>Bacillaceae</taxon>
        <taxon>Sutcliffiella</taxon>
    </lineage>
</organism>
<evidence type="ECO:0000313" key="5">
    <source>
        <dbReference type="EMBL" id="CAG9621511.1"/>
    </source>
</evidence>
<dbReference type="InterPro" id="IPR011991">
    <property type="entry name" value="ArsR-like_HTH"/>
</dbReference>
<dbReference type="CDD" id="cd00090">
    <property type="entry name" value="HTH_ARSR"/>
    <property type="match status" value="1"/>
</dbReference>
<dbReference type="Proteomes" id="UP000789833">
    <property type="component" value="Unassembled WGS sequence"/>
</dbReference>
<dbReference type="SMART" id="SM00418">
    <property type="entry name" value="HTH_ARSR"/>
    <property type="match status" value="1"/>
</dbReference>
<evidence type="ECO:0000256" key="1">
    <source>
        <dbReference type="ARBA" id="ARBA00023015"/>
    </source>
</evidence>
<sequence>MDVLDHSSRKRQTYQVEVKYSILWECALGIAAVTNSSLIDSLDQSLEKVRKSVSNELSQALHFVEKENTWKALLQLLHVKDFEHIENFLAFLQELPLTDLKFYSLPFVGSEHQQTRKMAANGSEKAMDKLKILTADNPFFPSYIDFICNVDPKILRGHLQLVISRWYEEVVTKDIDKLQQILEIDAESKKIMKDKKSPEAFVEWATGGINYLSEPTVEKVLLIPQYIYRPWNIKADLEGTKVFYYPVSNTSITPDDRYTPSNLFVLKHKALADETRLRLVKLLNEKDRTLHELTQMLQLGKSTLHHHLKILRAAQLVGTSGSKYILKRANIDNMQLEMENYLT</sequence>
<dbReference type="PANTHER" id="PTHR33154">
    <property type="entry name" value="TRANSCRIPTIONAL REGULATOR, ARSR FAMILY"/>
    <property type="match status" value="1"/>
</dbReference>
<dbReference type="PROSITE" id="PS50987">
    <property type="entry name" value="HTH_ARSR_2"/>
    <property type="match status" value="1"/>
</dbReference>
<keyword evidence="1" id="KW-0805">Transcription regulation</keyword>